<sequence>MLFKRCLVHHIFSRHILYIEILMSTSAYIPFGQRRKARRRNAHRKTGTCGERPTGPRADAEKSSPKYFFHSSADCAPHTALQHNWKSSPH</sequence>
<accession>A0A6B0UB90</accession>
<dbReference type="EMBL" id="GIFC01004201">
    <property type="protein sequence ID" value="MXU86284.1"/>
    <property type="molecule type" value="Transcribed_RNA"/>
</dbReference>
<proteinExistence type="predicted"/>
<organism evidence="3">
    <name type="scientific">Ixodes ricinus</name>
    <name type="common">Common tick</name>
    <name type="synonym">Acarus ricinus</name>
    <dbReference type="NCBI Taxonomy" id="34613"/>
    <lineage>
        <taxon>Eukaryota</taxon>
        <taxon>Metazoa</taxon>
        <taxon>Ecdysozoa</taxon>
        <taxon>Arthropoda</taxon>
        <taxon>Chelicerata</taxon>
        <taxon>Arachnida</taxon>
        <taxon>Acari</taxon>
        <taxon>Parasitiformes</taxon>
        <taxon>Ixodida</taxon>
        <taxon>Ixodoidea</taxon>
        <taxon>Ixodidae</taxon>
        <taxon>Ixodinae</taxon>
        <taxon>Ixodes</taxon>
    </lineage>
</organism>
<evidence type="ECO:0000256" key="2">
    <source>
        <dbReference type="SAM" id="Phobius"/>
    </source>
</evidence>
<keyword evidence="2" id="KW-1133">Transmembrane helix</keyword>
<feature type="compositionally biased region" description="Basic residues" evidence="1">
    <location>
        <begin position="34"/>
        <end position="46"/>
    </location>
</feature>
<evidence type="ECO:0000256" key="1">
    <source>
        <dbReference type="SAM" id="MobiDB-lite"/>
    </source>
</evidence>
<feature type="region of interest" description="Disordered" evidence="1">
    <location>
        <begin position="34"/>
        <end position="63"/>
    </location>
</feature>
<dbReference type="AlphaFoldDB" id="A0A6B0UB90"/>
<name>A0A6B0UB90_IXORI</name>
<reference evidence="3" key="1">
    <citation type="submission" date="2019-12" db="EMBL/GenBank/DDBJ databases">
        <title>An insight into the sialome of adult female Ixodes ricinus ticks feeding for 6 days.</title>
        <authorList>
            <person name="Perner J."/>
            <person name="Ribeiro J.M.C."/>
        </authorList>
    </citation>
    <scope>NUCLEOTIDE SEQUENCE</scope>
    <source>
        <strain evidence="3">Semi-engorged</strain>
        <tissue evidence="3">Salivary glands</tissue>
    </source>
</reference>
<keyword evidence="2" id="KW-0472">Membrane</keyword>
<evidence type="ECO:0000313" key="3">
    <source>
        <dbReference type="EMBL" id="MXU86284.1"/>
    </source>
</evidence>
<protein>
    <submittedName>
        <fullName evidence="3">Putative secreted protein</fullName>
    </submittedName>
</protein>
<keyword evidence="2" id="KW-0812">Transmembrane</keyword>
<feature type="transmembrane region" description="Helical" evidence="2">
    <location>
        <begin position="12"/>
        <end position="31"/>
    </location>
</feature>